<protein>
    <submittedName>
        <fullName evidence="2">SirB2 family protein</fullName>
    </submittedName>
</protein>
<keyword evidence="1" id="KW-0472">Membrane</keyword>
<reference evidence="2 3" key="1">
    <citation type="submission" date="2024-06" db="EMBL/GenBank/DDBJ databases">
        <authorList>
            <person name="Li F."/>
        </authorList>
    </citation>
    <scope>NUCLEOTIDE SEQUENCE [LARGE SCALE GENOMIC DNA]</scope>
    <source>
        <strain evidence="2 3">GXAS 311</strain>
    </source>
</reference>
<dbReference type="RefSeq" id="WP_353896237.1">
    <property type="nucleotide sequence ID" value="NZ_JBEVCJ010000012.1"/>
</dbReference>
<dbReference type="PANTHER" id="PTHR39594">
    <property type="entry name" value="PROTEIN YCHQ"/>
    <property type="match status" value="1"/>
</dbReference>
<feature type="transmembrane region" description="Helical" evidence="1">
    <location>
        <begin position="6"/>
        <end position="26"/>
    </location>
</feature>
<organism evidence="2 3">
    <name type="scientific">Aliikangiella maris</name>
    <dbReference type="NCBI Taxonomy" id="3162458"/>
    <lineage>
        <taxon>Bacteria</taxon>
        <taxon>Pseudomonadati</taxon>
        <taxon>Pseudomonadota</taxon>
        <taxon>Gammaproteobacteria</taxon>
        <taxon>Oceanospirillales</taxon>
        <taxon>Pleioneaceae</taxon>
        <taxon>Aliikangiella</taxon>
    </lineage>
</organism>
<feature type="transmembrane region" description="Helical" evidence="1">
    <location>
        <begin position="68"/>
        <end position="86"/>
    </location>
</feature>
<keyword evidence="1" id="KW-1133">Transmembrane helix</keyword>
<name>A0ABV2BUN3_9GAMM</name>
<dbReference type="InterPro" id="IPR007360">
    <property type="entry name" value="SirB"/>
</dbReference>
<comment type="caution">
    <text evidence="2">The sequence shown here is derived from an EMBL/GenBank/DDBJ whole genome shotgun (WGS) entry which is preliminary data.</text>
</comment>
<feature type="transmembrane region" description="Helical" evidence="1">
    <location>
        <begin position="38"/>
        <end position="56"/>
    </location>
</feature>
<dbReference type="EMBL" id="JBEVCJ010000012">
    <property type="protein sequence ID" value="MET1255651.1"/>
    <property type="molecule type" value="Genomic_DNA"/>
</dbReference>
<feature type="transmembrane region" description="Helical" evidence="1">
    <location>
        <begin position="98"/>
        <end position="115"/>
    </location>
</feature>
<dbReference type="PANTHER" id="PTHR39594:SF1">
    <property type="entry name" value="PROTEIN YCHQ"/>
    <property type="match status" value="1"/>
</dbReference>
<dbReference type="Proteomes" id="UP001548189">
    <property type="component" value="Unassembled WGS sequence"/>
</dbReference>
<sequence length="122" mass="13761">MAKHIHMSAASISLVGFLLRGFWMWRESPLLHAKLTKILPHIIDTVLLSAAIYMLVVSQVNPFQVSWLSTKIFLLVVYIVLGMFALKRGKTKSARMIALLTSIVAILCIFAVAMYRPEIMIM</sequence>
<proteinExistence type="predicted"/>
<evidence type="ECO:0000313" key="3">
    <source>
        <dbReference type="Proteomes" id="UP001548189"/>
    </source>
</evidence>
<accession>A0ABV2BUN3</accession>
<keyword evidence="1" id="KW-0812">Transmembrane</keyword>
<dbReference type="Pfam" id="PF04247">
    <property type="entry name" value="SirB"/>
    <property type="match status" value="1"/>
</dbReference>
<dbReference type="PIRSF" id="PIRSF005610">
    <property type="entry name" value="SirB"/>
    <property type="match status" value="1"/>
</dbReference>
<evidence type="ECO:0000256" key="1">
    <source>
        <dbReference type="SAM" id="Phobius"/>
    </source>
</evidence>
<keyword evidence="3" id="KW-1185">Reference proteome</keyword>
<gene>
    <name evidence="2" type="ORF">ABVT43_10990</name>
</gene>
<evidence type="ECO:0000313" key="2">
    <source>
        <dbReference type="EMBL" id="MET1255651.1"/>
    </source>
</evidence>